<dbReference type="GO" id="GO:0016491">
    <property type="term" value="F:oxidoreductase activity"/>
    <property type="evidence" value="ECO:0007669"/>
    <property type="project" value="UniProtKB-KW"/>
</dbReference>
<dbReference type="OrthoDB" id="9983560at2759"/>
<evidence type="ECO:0000256" key="1">
    <source>
        <dbReference type="ARBA" id="ARBA00005466"/>
    </source>
</evidence>
<feature type="domain" description="FAD-binding PCMH-type" evidence="4">
    <location>
        <begin position="154"/>
        <end position="334"/>
    </location>
</feature>
<accession>A0A1Y2A780</accession>
<sequence length="677" mass="73622">MSRYFVSLLLATSLLPTCQARSLFTFERMQLTKEYVQSLPAEDAKLFAFANTFEAAANKSRCRYFPGDGKWPSDKGWAKLAKQLTSTDTLIQTTPQASVCYPGANQNDAKCQQLTASWSDSNTHVSDPTEILSPIYTGLTCQPPSIYNSGNCTLGGYPSYVINVKNVLDIQVAINFARNDGVRLVVKNTGHDFSGKSTGAGALSIWTHNLKDIQYFDSYVDESGYRGPAFKAGAGVQTSELYKAANDHGVVVVGGEGQTVGIMGGYIQGGGHSPLSSIYGMAADHVLGVEMVAPTGEFLTLNSTSNTDLFYAVRGGGGSTFGVVTSVTVKAFKDMPVSAASWSLDSTKVGGKDRFWLAVRAWVDRFNDNADNGIYNYFQIMANGTGLTFNMESYFAPNKTTTDVNNLVRPYLNKLTSLNIPFSPKITSYKGFYPAWQSEFPLEPSSDVQTAVGSRLFPRSNFASEIGRNLTFGVLKDAVEAGGSLIAFNLAPTLARGGNPDNAVNPAWRTAVLHAIVGCRWDVKASAADIMSVRRALTNTTLEKWRGVTPGSGAYVNEADRLEPNWQSSFWGDKYAKLLGIKQNWDPKDVLWAVNAVGSEGWVVESVDGLPNENGRLCRQTEKKATHKDPCPTSSYQKFAPPSMERYHSNPYVDHVCRPGAHSRQNLSSRVKTACGV</sequence>
<evidence type="ECO:0000313" key="6">
    <source>
        <dbReference type="Proteomes" id="UP000193144"/>
    </source>
</evidence>
<name>A0A1Y2A780_9PLEO</name>
<dbReference type="Gene3D" id="3.30.465.10">
    <property type="match status" value="2"/>
</dbReference>
<dbReference type="InterPro" id="IPR016166">
    <property type="entry name" value="FAD-bd_PCMH"/>
</dbReference>
<dbReference type="InterPro" id="IPR012951">
    <property type="entry name" value="BBE"/>
</dbReference>
<feature type="chain" id="PRO_5012146741" description="FAD-binding PCMH-type domain-containing protein" evidence="3">
    <location>
        <begin position="21"/>
        <end position="677"/>
    </location>
</feature>
<dbReference type="InterPro" id="IPR050432">
    <property type="entry name" value="FAD-linked_Oxidoreductases_BP"/>
</dbReference>
<dbReference type="AlphaFoldDB" id="A0A1Y2A780"/>
<keyword evidence="3" id="KW-0732">Signal</keyword>
<comment type="caution">
    <text evidence="5">The sequence shown here is derived from an EMBL/GenBank/DDBJ whole genome shotgun (WGS) entry which is preliminary data.</text>
</comment>
<dbReference type="Proteomes" id="UP000193144">
    <property type="component" value="Unassembled WGS sequence"/>
</dbReference>
<evidence type="ECO:0000313" key="5">
    <source>
        <dbReference type="EMBL" id="ORY18324.1"/>
    </source>
</evidence>
<evidence type="ECO:0000259" key="4">
    <source>
        <dbReference type="PROSITE" id="PS51387"/>
    </source>
</evidence>
<keyword evidence="2" id="KW-0560">Oxidoreductase</keyword>
<keyword evidence="6" id="KW-1185">Reference proteome</keyword>
<dbReference type="GO" id="GO:0071949">
    <property type="term" value="F:FAD binding"/>
    <property type="evidence" value="ECO:0007669"/>
    <property type="project" value="InterPro"/>
</dbReference>
<organism evidence="5 6">
    <name type="scientific">Clohesyomyces aquaticus</name>
    <dbReference type="NCBI Taxonomy" id="1231657"/>
    <lineage>
        <taxon>Eukaryota</taxon>
        <taxon>Fungi</taxon>
        <taxon>Dikarya</taxon>
        <taxon>Ascomycota</taxon>
        <taxon>Pezizomycotina</taxon>
        <taxon>Dothideomycetes</taxon>
        <taxon>Pleosporomycetidae</taxon>
        <taxon>Pleosporales</taxon>
        <taxon>Lindgomycetaceae</taxon>
        <taxon>Clohesyomyces</taxon>
    </lineage>
</organism>
<dbReference type="PANTHER" id="PTHR13878">
    <property type="entry name" value="GULONOLACTONE OXIDASE"/>
    <property type="match status" value="1"/>
</dbReference>
<protein>
    <recommendedName>
        <fullName evidence="4">FAD-binding PCMH-type domain-containing protein</fullName>
    </recommendedName>
</protein>
<dbReference type="InterPro" id="IPR016169">
    <property type="entry name" value="FAD-bd_PCMH_sub2"/>
</dbReference>
<comment type="similarity">
    <text evidence="1">Belongs to the oxygen-dependent FAD-linked oxidoreductase family.</text>
</comment>
<feature type="signal peptide" evidence="3">
    <location>
        <begin position="1"/>
        <end position="20"/>
    </location>
</feature>
<dbReference type="InterPro" id="IPR006094">
    <property type="entry name" value="Oxid_FAD_bind_N"/>
</dbReference>
<dbReference type="PANTHER" id="PTHR13878:SF91">
    <property type="entry name" value="FAD BINDING DOMAIN PROTEIN (AFU_ORTHOLOGUE AFUA_6G12070)-RELATED"/>
    <property type="match status" value="1"/>
</dbReference>
<gene>
    <name evidence="5" type="ORF">BCR34DRAFT_621454</name>
</gene>
<dbReference type="EMBL" id="MCFA01000007">
    <property type="protein sequence ID" value="ORY18324.1"/>
    <property type="molecule type" value="Genomic_DNA"/>
</dbReference>
<evidence type="ECO:0000256" key="2">
    <source>
        <dbReference type="ARBA" id="ARBA00023002"/>
    </source>
</evidence>
<dbReference type="STRING" id="1231657.A0A1Y2A780"/>
<dbReference type="Pfam" id="PF08031">
    <property type="entry name" value="BBE"/>
    <property type="match status" value="1"/>
</dbReference>
<dbReference type="SUPFAM" id="SSF56176">
    <property type="entry name" value="FAD-binding/transporter-associated domain-like"/>
    <property type="match status" value="1"/>
</dbReference>
<evidence type="ECO:0000256" key="3">
    <source>
        <dbReference type="SAM" id="SignalP"/>
    </source>
</evidence>
<dbReference type="PROSITE" id="PS51387">
    <property type="entry name" value="FAD_PCMH"/>
    <property type="match status" value="1"/>
</dbReference>
<reference evidence="5 6" key="1">
    <citation type="submission" date="2016-07" db="EMBL/GenBank/DDBJ databases">
        <title>Pervasive Adenine N6-methylation of Active Genes in Fungi.</title>
        <authorList>
            <consortium name="DOE Joint Genome Institute"/>
            <person name="Mondo S.J."/>
            <person name="Dannebaum R.O."/>
            <person name="Kuo R.C."/>
            <person name="Labutti K."/>
            <person name="Haridas S."/>
            <person name="Kuo A."/>
            <person name="Salamov A."/>
            <person name="Ahrendt S.R."/>
            <person name="Lipzen A."/>
            <person name="Sullivan W."/>
            <person name="Andreopoulos W.B."/>
            <person name="Clum A."/>
            <person name="Lindquist E."/>
            <person name="Daum C."/>
            <person name="Ramamoorthy G.K."/>
            <person name="Gryganskyi A."/>
            <person name="Culley D."/>
            <person name="Magnuson J.K."/>
            <person name="James T.Y."/>
            <person name="O'Malley M.A."/>
            <person name="Stajich J.E."/>
            <person name="Spatafora J.W."/>
            <person name="Visel A."/>
            <person name="Grigoriev I.V."/>
        </authorList>
    </citation>
    <scope>NUCLEOTIDE SEQUENCE [LARGE SCALE GENOMIC DNA]</scope>
    <source>
        <strain evidence="5 6">CBS 115471</strain>
    </source>
</reference>
<dbReference type="Pfam" id="PF01565">
    <property type="entry name" value="FAD_binding_4"/>
    <property type="match status" value="1"/>
</dbReference>
<dbReference type="InterPro" id="IPR036318">
    <property type="entry name" value="FAD-bd_PCMH-like_sf"/>
</dbReference>
<proteinExistence type="inferred from homology"/>